<evidence type="ECO:0000313" key="9">
    <source>
        <dbReference type="EMBL" id="OWA53166.1"/>
    </source>
</evidence>
<evidence type="ECO:0000256" key="2">
    <source>
        <dbReference type="ARBA" id="ARBA00004253"/>
    </source>
</evidence>
<comment type="cofactor">
    <cofactor evidence="1 7">
        <name>FAD</name>
        <dbReference type="ChEBI" id="CHEBI:57692"/>
    </cofactor>
</comment>
<dbReference type="GO" id="GO:0003884">
    <property type="term" value="F:D-amino-acid oxidase activity"/>
    <property type="evidence" value="ECO:0007669"/>
    <property type="project" value="InterPro"/>
</dbReference>
<keyword evidence="4" id="KW-0285">Flavoprotein</keyword>
<dbReference type="Gene3D" id="3.30.9.10">
    <property type="entry name" value="D-Amino Acid Oxidase, subunit A, domain 2"/>
    <property type="match status" value="1"/>
</dbReference>
<dbReference type="AlphaFoldDB" id="A0A9X6RMY6"/>
<gene>
    <name evidence="9" type="ORF">BV898_17600</name>
</gene>
<dbReference type="GO" id="GO:0005782">
    <property type="term" value="C:peroxisomal matrix"/>
    <property type="evidence" value="ECO:0007669"/>
    <property type="project" value="UniProtKB-SubCell"/>
</dbReference>
<dbReference type="GO" id="GO:0071949">
    <property type="term" value="F:FAD binding"/>
    <property type="evidence" value="ECO:0007669"/>
    <property type="project" value="InterPro"/>
</dbReference>
<evidence type="ECO:0000259" key="8">
    <source>
        <dbReference type="Pfam" id="PF01266"/>
    </source>
</evidence>
<dbReference type="EMBL" id="MTYJ01000306">
    <property type="protein sequence ID" value="OWA53166.1"/>
    <property type="molecule type" value="Genomic_DNA"/>
</dbReference>
<evidence type="ECO:0000256" key="3">
    <source>
        <dbReference type="ARBA" id="ARBA00006730"/>
    </source>
</evidence>
<dbReference type="Pfam" id="PF01266">
    <property type="entry name" value="DAO"/>
    <property type="match status" value="1"/>
</dbReference>
<keyword evidence="6" id="KW-0560">Oxidoreductase</keyword>
<evidence type="ECO:0000313" key="10">
    <source>
        <dbReference type="Proteomes" id="UP000192578"/>
    </source>
</evidence>
<comment type="subcellular location">
    <subcellularLocation>
        <location evidence="2">Peroxisome matrix</location>
    </subcellularLocation>
</comment>
<feature type="binding site" evidence="7">
    <location>
        <begin position="344"/>
        <end position="349"/>
    </location>
    <ligand>
        <name>FAD</name>
        <dbReference type="ChEBI" id="CHEBI:57692"/>
    </ligand>
</feature>
<dbReference type="InterPro" id="IPR006076">
    <property type="entry name" value="FAD-dep_OxRdtase"/>
</dbReference>
<feature type="binding site" evidence="7">
    <location>
        <position position="314"/>
    </location>
    <ligand>
        <name>D-dopa</name>
        <dbReference type="ChEBI" id="CHEBI:149689"/>
    </ligand>
</feature>
<evidence type="ECO:0000256" key="4">
    <source>
        <dbReference type="ARBA" id="ARBA00022630"/>
    </source>
</evidence>
<dbReference type="Gene3D" id="3.40.50.720">
    <property type="entry name" value="NAD(P)-binding Rossmann-like Domain"/>
    <property type="match status" value="1"/>
</dbReference>
<feature type="binding site" evidence="7">
    <location>
        <position position="259"/>
    </location>
    <ligand>
        <name>D-dopa</name>
        <dbReference type="ChEBI" id="CHEBI:149689"/>
    </ligand>
</feature>
<name>A0A9X6RMY6_HYPEX</name>
<dbReference type="OrthoDB" id="2015447at2759"/>
<sequence length="369" mass="40871">MDVVANTVVVIRTISFSQSVDSFTLSYVGSTMRVAIVGAGVIGLSSAVCIQSEVPGAEVTIIAELTDVHTTSDGAAGFFHPGHISADNAADARQWLKDSAEHFWKLCYTEDAVDYGIFEMSGYAFSNTNWDVVEKMGHETVPDGELGVKNYRRLTDSELSKFSGGPWRCGAFKTTLITEPRIMMVQLNKQFLANNGSFLRQKLDSLADLVGQFDVVVNCSGLGARTLVGDKSVYPIRGQVARLNAPWLKHFYHVEHDIYMLPNRDAVVVGGCRQENNWSTELCDADREHFLKKNAELFPSIKRAPIVREWVGLRPGRPTVRLELEEMQFPGDKVLPVIHNYGHGGNGITLSWGCGRHVARIVQQLEQNK</sequence>
<evidence type="ECO:0000256" key="1">
    <source>
        <dbReference type="ARBA" id="ARBA00001974"/>
    </source>
</evidence>
<dbReference type="GO" id="GO:0019478">
    <property type="term" value="P:D-amino acid catabolic process"/>
    <property type="evidence" value="ECO:0007669"/>
    <property type="project" value="TreeGrafter"/>
</dbReference>
<feature type="binding site" evidence="7">
    <location>
        <begin position="71"/>
        <end position="72"/>
    </location>
    <ligand>
        <name>FAD</name>
        <dbReference type="ChEBI" id="CHEBI:57692"/>
    </ligand>
</feature>
<evidence type="ECO:0000256" key="6">
    <source>
        <dbReference type="ARBA" id="ARBA00023002"/>
    </source>
</evidence>
<evidence type="ECO:0000256" key="7">
    <source>
        <dbReference type="PIRSR" id="PIRSR000189-1"/>
    </source>
</evidence>
<dbReference type="SUPFAM" id="SSF54373">
    <property type="entry name" value="FAD-linked reductases, C-terminal domain"/>
    <property type="match status" value="1"/>
</dbReference>
<keyword evidence="5 7" id="KW-0274">FAD</keyword>
<dbReference type="InterPro" id="IPR023209">
    <property type="entry name" value="DAO"/>
</dbReference>
<dbReference type="PANTHER" id="PTHR11530">
    <property type="entry name" value="D-AMINO ACID OXIDASE"/>
    <property type="match status" value="1"/>
</dbReference>
<protein>
    <submittedName>
        <fullName evidence="9">D-aspartate oxidase</fullName>
    </submittedName>
</protein>
<comment type="caution">
    <text evidence="9">The sequence shown here is derived from an EMBL/GenBank/DDBJ whole genome shotgun (WGS) entry which is preliminary data.</text>
</comment>
<comment type="similarity">
    <text evidence="3">Belongs to the DAMOX/DASOX family.</text>
</comment>
<organism evidence="9 10">
    <name type="scientific">Hypsibius exemplaris</name>
    <name type="common">Freshwater tardigrade</name>
    <dbReference type="NCBI Taxonomy" id="2072580"/>
    <lineage>
        <taxon>Eukaryota</taxon>
        <taxon>Metazoa</taxon>
        <taxon>Ecdysozoa</taxon>
        <taxon>Tardigrada</taxon>
        <taxon>Eutardigrada</taxon>
        <taxon>Parachela</taxon>
        <taxon>Hypsibioidea</taxon>
        <taxon>Hypsibiidae</taxon>
        <taxon>Hypsibius</taxon>
    </lineage>
</organism>
<proteinExistence type="inferred from homology"/>
<dbReference type="PANTHER" id="PTHR11530:SF11">
    <property type="entry name" value="D-ASPARTATE OXIDASE"/>
    <property type="match status" value="1"/>
</dbReference>
<accession>A0A9X6RMY6</accession>
<keyword evidence="10" id="KW-1185">Reference proteome</keyword>
<evidence type="ECO:0000256" key="5">
    <source>
        <dbReference type="ARBA" id="ARBA00022827"/>
    </source>
</evidence>
<dbReference type="PIRSF" id="PIRSF000189">
    <property type="entry name" value="D-aa_oxidase"/>
    <property type="match status" value="1"/>
</dbReference>
<dbReference type="SUPFAM" id="SSF51971">
    <property type="entry name" value="Nucleotide-binding domain"/>
    <property type="match status" value="1"/>
</dbReference>
<feature type="binding site" evidence="7">
    <location>
        <position position="345"/>
    </location>
    <ligand>
        <name>D-dopa</name>
        <dbReference type="ChEBI" id="CHEBI:149689"/>
    </ligand>
</feature>
<dbReference type="Proteomes" id="UP000192578">
    <property type="component" value="Unassembled WGS sequence"/>
</dbReference>
<reference evidence="10" key="1">
    <citation type="submission" date="2017-01" db="EMBL/GenBank/DDBJ databases">
        <title>Comparative genomics of anhydrobiosis in the tardigrade Hypsibius dujardini.</title>
        <authorList>
            <person name="Yoshida Y."/>
            <person name="Koutsovoulos G."/>
            <person name="Laetsch D."/>
            <person name="Stevens L."/>
            <person name="Kumar S."/>
            <person name="Horikawa D."/>
            <person name="Ishino K."/>
            <person name="Komine S."/>
            <person name="Tomita M."/>
            <person name="Blaxter M."/>
            <person name="Arakawa K."/>
        </authorList>
    </citation>
    <scope>NUCLEOTIDE SEQUENCE [LARGE SCALE GENOMIC DNA]</scope>
    <source>
        <strain evidence="10">Z151</strain>
    </source>
</reference>
<feature type="domain" description="FAD dependent oxidoreductase" evidence="8">
    <location>
        <begin position="33"/>
        <end position="360"/>
    </location>
</feature>